<dbReference type="CDD" id="cd00616">
    <property type="entry name" value="AHBA_syn"/>
    <property type="match status" value="1"/>
</dbReference>
<evidence type="ECO:0000313" key="7">
    <source>
        <dbReference type="Proteomes" id="UP001221217"/>
    </source>
</evidence>
<feature type="active site" description="Proton acceptor" evidence="3">
    <location>
        <position position="181"/>
    </location>
</feature>
<dbReference type="SUPFAM" id="SSF53383">
    <property type="entry name" value="PLP-dependent transferases"/>
    <property type="match status" value="1"/>
</dbReference>
<sequence>MTPVTKPYLPDRAKFIKYVNDIFDREYLTNNGPNVRELENKLQDFLGVKNVILVANGTLALQIAYKALDLRGEVITTPFSFAATTSSLVWENLKPVFSDIDENTFNLDPDKIEEKITPETSAILPVHVYGNPCEVEQIEAIAERHNLKLIYDGAHAFGVKYKGKSVLNYGNLSTLSFHATKLFHTIEGGAVITEDDDLAHRIRAMINFGLNNQGSFSNIGINAKMNEFEAAMGLCVFDDIDSILDRRKEIWQRYYKSLNDIVTFQTLPNEVTYNYSYVPILFKDEETLYKVVDKLKKLEIFPRRYFHPSLDKVAVFGENGQCENSRDISKRVLCLPTYYTIKNEEQKMTIDMVRNIDET</sequence>
<dbReference type="Pfam" id="PF01041">
    <property type="entry name" value="DegT_DnrJ_EryC1"/>
    <property type="match status" value="1"/>
</dbReference>
<dbReference type="InterPro" id="IPR000653">
    <property type="entry name" value="DegT/StrS_aminotransferase"/>
</dbReference>
<dbReference type="GO" id="GO:0008483">
    <property type="term" value="F:transaminase activity"/>
    <property type="evidence" value="ECO:0007669"/>
    <property type="project" value="UniProtKB-KW"/>
</dbReference>
<keyword evidence="6" id="KW-0032">Aminotransferase</keyword>
<dbReference type="Gene3D" id="3.40.640.10">
    <property type="entry name" value="Type I PLP-dependent aspartate aminotransferase-like (Major domain)"/>
    <property type="match status" value="1"/>
</dbReference>
<dbReference type="GO" id="GO:0000271">
    <property type="term" value="P:polysaccharide biosynthetic process"/>
    <property type="evidence" value="ECO:0007669"/>
    <property type="project" value="TreeGrafter"/>
</dbReference>
<dbReference type="GO" id="GO:0030170">
    <property type="term" value="F:pyridoxal phosphate binding"/>
    <property type="evidence" value="ECO:0007669"/>
    <property type="project" value="TreeGrafter"/>
</dbReference>
<evidence type="ECO:0000256" key="3">
    <source>
        <dbReference type="PIRSR" id="PIRSR000390-1"/>
    </source>
</evidence>
<evidence type="ECO:0000313" key="6">
    <source>
        <dbReference type="EMBL" id="MDC7226156.1"/>
    </source>
</evidence>
<keyword evidence="6" id="KW-0808">Transferase</keyword>
<accession>A0AAJ1MJU3</accession>
<evidence type="ECO:0000256" key="2">
    <source>
        <dbReference type="ARBA" id="ARBA00037999"/>
    </source>
</evidence>
<dbReference type="EMBL" id="JAQQAL010000011">
    <property type="protein sequence ID" value="MDC7226156.1"/>
    <property type="molecule type" value="Genomic_DNA"/>
</dbReference>
<evidence type="ECO:0000256" key="4">
    <source>
        <dbReference type="PIRSR" id="PIRSR000390-2"/>
    </source>
</evidence>
<comment type="caution">
    <text evidence="6">The sequence shown here is derived from an EMBL/GenBank/DDBJ whole genome shotgun (WGS) entry which is preliminary data.</text>
</comment>
<evidence type="ECO:0000256" key="1">
    <source>
        <dbReference type="ARBA" id="ARBA00022898"/>
    </source>
</evidence>
<dbReference type="PANTHER" id="PTHR30244:SF9">
    <property type="entry name" value="PROTEIN RV3402C"/>
    <property type="match status" value="1"/>
</dbReference>
<feature type="modified residue" description="N6-(pyridoxal phosphate)lysine" evidence="4">
    <location>
        <position position="181"/>
    </location>
</feature>
<organism evidence="6 7">
    <name type="scientific">Candidatus Thalassospirochaeta sargassi</name>
    <dbReference type="NCBI Taxonomy" id="3119039"/>
    <lineage>
        <taxon>Bacteria</taxon>
        <taxon>Pseudomonadati</taxon>
        <taxon>Spirochaetota</taxon>
        <taxon>Spirochaetia</taxon>
        <taxon>Spirochaetales</taxon>
        <taxon>Spirochaetaceae</taxon>
        <taxon>Candidatus Thalassospirochaeta</taxon>
    </lineage>
</organism>
<evidence type="ECO:0000256" key="5">
    <source>
        <dbReference type="RuleBase" id="RU004508"/>
    </source>
</evidence>
<keyword evidence="1 4" id="KW-0663">Pyridoxal phosphate</keyword>
<proteinExistence type="inferred from homology"/>
<reference evidence="6 7" key="1">
    <citation type="submission" date="2022-12" db="EMBL/GenBank/DDBJ databases">
        <title>Metagenome assembled genome from gulf of manar.</title>
        <authorList>
            <person name="Kohli P."/>
            <person name="Pk S."/>
            <person name="Venkata Ramana C."/>
            <person name="Sasikala C."/>
        </authorList>
    </citation>
    <scope>NUCLEOTIDE SEQUENCE [LARGE SCALE GENOMIC DNA]</scope>
    <source>
        <strain evidence="6">JB008</strain>
    </source>
</reference>
<name>A0AAJ1MJU3_9SPIO</name>
<protein>
    <submittedName>
        <fullName evidence="6">DegT/DnrJ/EryC1/StrS family aminotransferase</fullName>
    </submittedName>
</protein>
<gene>
    <name evidence="6" type="ORF">PQJ61_05285</name>
</gene>
<dbReference type="Proteomes" id="UP001221217">
    <property type="component" value="Unassembled WGS sequence"/>
</dbReference>
<dbReference type="InterPro" id="IPR015421">
    <property type="entry name" value="PyrdxlP-dep_Trfase_major"/>
</dbReference>
<dbReference type="PANTHER" id="PTHR30244">
    <property type="entry name" value="TRANSAMINASE"/>
    <property type="match status" value="1"/>
</dbReference>
<comment type="similarity">
    <text evidence="2 5">Belongs to the DegT/DnrJ/EryC1 family.</text>
</comment>
<dbReference type="PIRSF" id="PIRSF000390">
    <property type="entry name" value="PLP_StrS"/>
    <property type="match status" value="1"/>
</dbReference>
<dbReference type="AlphaFoldDB" id="A0AAJ1MJU3"/>
<dbReference type="InterPro" id="IPR015424">
    <property type="entry name" value="PyrdxlP-dep_Trfase"/>
</dbReference>